<dbReference type="OrthoDB" id="1663315at2"/>
<protein>
    <submittedName>
        <fullName evidence="3">Uncharacterized protein</fullName>
    </submittedName>
</protein>
<gene>
    <name evidence="3" type="ORF">CUU66_04685</name>
</gene>
<dbReference type="RefSeq" id="WP_101640512.1">
    <property type="nucleotide sequence ID" value="NZ_PGUY01000013.1"/>
</dbReference>
<dbReference type="InterPro" id="IPR011215">
    <property type="entry name" value="StiP_N"/>
</dbReference>
<dbReference type="Pfam" id="PF11202">
    <property type="entry name" value="StiP"/>
    <property type="match status" value="1"/>
</dbReference>
<dbReference type="InterPro" id="IPR048336">
    <property type="entry name" value="StiP-like"/>
</dbReference>
<dbReference type="AlphaFoldDB" id="A0A2N5M9R6"/>
<sequence>MKSADEEFGSYSRDDVVFLLKDISDADLESKTEEREKSMQTGGHYSESLPIEFQPTQEYLDLFHQSLDEHQWKMAAAIRTVADKIYRSKGSQLVLVSLARAGTPVGILIKRYLSFAYQISVPHYSVSIIRGRGLDLNALSYIVKKHGSEAVQFMDGWTGKGAITKELIKSVSAFNREQGENVSDRLAVLADPGECADIYGTREDFLIPSACLNSTVSGLVSRTVLNRQYIGPNDFHGAKYYRELEQADLSNFFIDRISRLFPELSEEAPGAKEDGGKTWQGLKDIESIQKEFGIENINLIKPGVGETTRVLLRRVPWRILVKDPSMPELKHILYLAGERNVEVNVFPDMSYSCIGLIKPINGGES</sequence>
<dbReference type="PIRSF" id="PIRSF020979">
    <property type="entry name" value="UCP020979"/>
    <property type="match status" value="1"/>
</dbReference>
<organism evidence="3 4">
    <name type="scientific">Peribacillus deserti</name>
    <dbReference type="NCBI Taxonomy" id="673318"/>
    <lineage>
        <taxon>Bacteria</taxon>
        <taxon>Bacillati</taxon>
        <taxon>Bacillota</taxon>
        <taxon>Bacilli</taxon>
        <taxon>Bacillales</taxon>
        <taxon>Bacillaceae</taxon>
        <taxon>Peribacillus</taxon>
    </lineage>
</organism>
<dbReference type="InterPro" id="IPR028157">
    <property type="entry name" value="PELOTA_dom"/>
</dbReference>
<feature type="domain" description="PELOTA RNA-binding" evidence="2">
    <location>
        <begin position="279"/>
        <end position="358"/>
    </location>
</feature>
<proteinExistence type="predicted"/>
<dbReference type="EMBL" id="PGUY01000013">
    <property type="protein sequence ID" value="PLT31100.1"/>
    <property type="molecule type" value="Genomic_DNA"/>
</dbReference>
<evidence type="ECO:0000313" key="3">
    <source>
        <dbReference type="EMBL" id="PLT31100.1"/>
    </source>
</evidence>
<evidence type="ECO:0000259" key="2">
    <source>
        <dbReference type="Pfam" id="PF15608"/>
    </source>
</evidence>
<name>A0A2N5M9R6_9BACI</name>
<keyword evidence="4" id="KW-1185">Reference proteome</keyword>
<dbReference type="Proteomes" id="UP000234748">
    <property type="component" value="Unassembled WGS sequence"/>
</dbReference>
<evidence type="ECO:0000313" key="4">
    <source>
        <dbReference type="Proteomes" id="UP000234748"/>
    </source>
</evidence>
<comment type="caution">
    <text evidence="3">The sequence shown here is derived from an EMBL/GenBank/DDBJ whole genome shotgun (WGS) entry which is preliminary data.</text>
</comment>
<feature type="domain" description="Cysteine protease StiP N-terminal" evidence="1">
    <location>
        <begin position="9"/>
        <end position="257"/>
    </location>
</feature>
<reference evidence="3 4" key="1">
    <citation type="submission" date="2017-11" db="EMBL/GenBank/DDBJ databases">
        <title>Comparitive Functional Genomics of Dry Heat Resistant strains isolated from the Viking Spacecraft.</title>
        <authorList>
            <person name="Seuylemezian A."/>
            <person name="Cooper K."/>
            <person name="Vaishampayan P."/>
        </authorList>
    </citation>
    <scope>NUCLEOTIDE SEQUENCE [LARGE SCALE GENOMIC DNA]</scope>
    <source>
        <strain evidence="3 4">V1-29</strain>
    </source>
</reference>
<accession>A0A2N5M9R6</accession>
<dbReference type="Pfam" id="PF15608">
    <property type="entry name" value="PELOTA_1"/>
    <property type="match status" value="1"/>
</dbReference>
<evidence type="ECO:0000259" key="1">
    <source>
        <dbReference type="Pfam" id="PF11202"/>
    </source>
</evidence>